<feature type="transmembrane region" description="Helical" evidence="5">
    <location>
        <begin position="160"/>
        <end position="181"/>
    </location>
</feature>
<dbReference type="Proteomes" id="UP000240880">
    <property type="component" value="Unassembled WGS sequence"/>
</dbReference>
<accession>A0A2R6A7V3</accession>
<evidence type="ECO:0000259" key="6">
    <source>
        <dbReference type="Pfam" id="PF00324"/>
    </source>
</evidence>
<keyword evidence="3 5" id="KW-1133">Transmembrane helix</keyword>
<comment type="subcellular location">
    <subcellularLocation>
        <location evidence="1">Membrane</location>
        <topology evidence="1">Multi-pass membrane protein</topology>
    </subcellularLocation>
</comment>
<dbReference type="AlphaFoldDB" id="A0A2R6A7V3"/>
<evidence type="ECO:0000313" key="8">
    <source>
        <dbReference type="Proteomes" id="UP000240880"/>
    </source>
</evidence>
<sequence>MADNAEQSPRLKRGAVGLWHGVFQSFSFVAPAGDVAVLLIGTVAFAGSATTLAVLFAWLIYGLWMNTPYQFAKIKANAGSYYAYSAEGSKSRWLAPATLFTWMSENLTGPSFGILGLAGFLFLLSATLSSIPYLWVLFATVITVYMGVLSYLGIRPSLNYVMYTGFAEAGFLLLGSLIIIAELGHKNTLSVLTIPHGALSAVLFGVIFSILDFTGLGTVTTVSEEISEAKKVVRKALIYAFLLSGIALIIPSYALTVGWGLGNISTYASSPDPGLIVFDKFLGPVGFVLLAIFTINSYFSYGVAKANAVSRIWYSAARDGIILPKWFSYVHPKHRTPSHALLAWLVIAYALSLVLGFLYGPVNGALVLLTVSGIGIIFVHIFANSALTSYALRVKKFNVLTHGVVPTVSSILALIVVYYSVQSTLSSALSSPSLLNYGYIAATMIGLMWVGIGLAISAYYLRRKPDVLAKAGSFDAEA</sequence>
<evidence type="ECO:0000256" key="3">
    <source>
        <dbReference type="ARBA" id="ARBA00022989"/>
    </source>
</evidence>
<feature type="transmembrane region" description="Helical" evidence="5">
    <location>
        <begin position="133"/>
        <end position="153"/>
    </location>
</feature>
<dbReference type="GO" id="GO:0016020">
    <property type="term" value="C:membrane"/>
    <property type="evidence" value="ECO:0007669"/>
    <property type="project" value="UniProtKB-SubCell"/>
</dbReference>
<keyword evidence="4 5" id="KW-0472">Membrane</keyword>
<dbReference type="InterPro" id="IPR004841">
    <property type="entry name" value="AA-permease/SLC12A_dom"/>
</dbReference>
<feature type="transmembrane region" description="Helical" evidence="5">
    <location>
        <begin position="439"/>
        <end position="461"/>
    </location>
</feature>
<feature type="transmembrane region" description="Helical" evidence="5">
    <location>
        <begin position="35"/>
        <end position="64"/>
    </location>
</feature>
<feature type="transmembrane region" description="Helical" evidence="5">
    <location>
        <begin position="341"/>
        <end position="359"/>
    </location>
</feature>
<dbReference type="PANTHER" id="PTHR42770:SF11">
    <property type="entry name" value="INNER MEMBRANE TRANSPORT PROTEIN YBAT"/>
    <property type="match status" value="1"/>
</dbReference>
<dbReference type="Pfam" id="PF00324">
    <property type="entry name" value="AA_permease"/>
    <property type="match status" value="1"/>
</dbReference>
<dbReference type="PANTHER" id="PTHR42770">
    <property type="entry name" value="AMINO ACID TRANSPORTER-RELATED"/>
    <property type="match status" value="1"/>
</dbReference>
<dbReference type="InterPro" id="IPR050367">
    <property type="entry name" value="APC_superfamily"/>
</dbReference>
<dbReference type="GO" id="GO:0055085">
    <property type="term" value="P:transmembrane transport"/>
    <property type="evidence" value="ECO:0007669"/>
    <property type="project" value="InterPro"/>
</dbReference>
<feature type="domain" description="Amino acid permease/ SLC12A" evidence="6">
    <location>
        <begin position="20"/>
        <end position="468"/>
    </location>
</feature>
<feature type="transmembrane region" description="Helical" evidence="5">
    <location>
        <begin position="365"/>
        <end position="387"/>
    </location>
</feature>
<organism evidence="7 8">
    <name type="scientific">Candidatus Marsarchaeota G1 archaeon OSP_D</name>
    <dbReference type="NCBI Taxonomy" id="1978155"/>
    <lineage>
        <taxon>Archaea</taxon>
        <taxon>Candidatus Marsarchaeota</taxon>
        <taxon>Candidatus Marsarchaeota group 1</taxon>
    </lineage>
</organism>
<proteinExistence type="predicted"/>
<feature type="transmembrane region" description="Helical" evidence="5">
    <location>
        <begin position="399"/>
        <end position="419"/>
    </location>
</feature>
<evidence type="ECO:0000256" key="4">
    <source>
        <dbReference type="ARBA" id="ARBA00023136"/>
    </source>
</evidence>
<dbReference type="Gene3D" id="1.20.1740.10">
    <property type="entry name" value="Amino acid/polyamine transporter I"/>
    <property type="match status" value="1"/>
</dbReference>
<dbReference type="PIRSF" id="PIRSF006060">
    <property type="entry name" value="AA_transporter"/>
    <property type="match status" value="1"/>
</dbReference>
<feature type="transmembrane region" description="Helical" evidence="5">
    <location>
        <begin position="281"/>
        <end position="301"/>
    </location>
</feature>
<evidence type="ECO:0000256" key="2">
    <source>
        <dbReference type="ARBA" id="ARBA00022692"/>
    </source>
</evidence>
<evidence type="ECO:0000256" key="1">
    <source>
        <dbReference type="ARBA" id="ARBA00004141"/>
    </source>
</evidence>
<feature type="transmembrane region" description="Helical" evidence="5">
    <location>
        <begin position="237"/>
        <end position="261"/>
    </location>
</feature>
<name>A0A2R6A7V3_9ARCH</name>
<keyword evidence="2 5" id="KW-0812">Transmembrane</keyword>
<feature type="transmembrane region" description="Helical" evidence="5">
    <location>
        <begin position="107"/>
        <end position="127"/>
    </location>
</feature>
<protein>
    <recommendedName>
        <fullName evidence="6">Amino acid permease/ SLC12A domain-containing protein</fullName>
    </recommendedName>
</protein>
<comment type="caution">
    <text evidence="7">The sequence shown here is derived from an EMBL/GenBank/DDBJ whole genome shotgun (WGS) entry which is preliminary data.</text>
</comment>
<evidence type="ECO:0000256" key="5">
    <source>
        <dbReference type="SAM" id="Phobius"/>
    </source>
</evidence>
<reference evidence="7 8" key="1">
    <citation type="submission" date="2017-04" db="EMBL/GenBank/DDBJ databases">
        <title>Novel microbial lineages endemic to geothermal iron-oxide mats fill important gaps in the evolutionary history of Archaea.</title>
        <authorList>
            <person name="Jay Z.J."/>
            <person name="Beam J.P."/>
            <person name="Dlakic M."/>
            <person name="Rusch D.B."/>
            <person name="Kozubal M.A."/>
            <person name="Inskeep W.P."/>
        </authorList>
    </citation>
    <scope>NUCLEOTIDE SEQUENCE [LARGE SCALE GENOMIC DNA]</scope>
    <source>
        <strain evidence="7">OSP_D</strain>
    </source>
</reference>
<feature type="transmembrane region" description="Helical" evidence="5">
    <location>
        <begin position="193"/>
        <end position="216"/>
    </location>
</feature>
<evidence type="ECO:0000313" key="7">
    <source>
        <dbReference type="EMBL" id="PSN82427.1"/>
    </source>
</evidence>
<dbReference type="EMBL" id="NEXC01000075">
    <property type="protein sequence ID" value="PSN82427.1"/>
    <property type="molecule type" value="Genomic_DNA"/>
</dbReference>
<gene>
    <name evidence="7" type="ORF">B9Q01_08080</name>
</gene>